<dbReference type="SUPFAM" id="SSF46894">
    <property type="entry name" value="C-terminal effector domain of the bipartite response regulators"/>
    <property type="match status" value="1"/>
</dbReference>
<dbReference type="FunFam" id="1.10.10.10:FF:000099">
    <property type="entry name" value="Two-component system response regulator TorR"/>
    <property type="match status" value="1"/>
</dbReference>
<dbReference type="AlphaFoldDB" id="A0A0K1Q4W6"/>
<dbReference type="RefSeq" id="WP_240488661.1">
    <property type="nucleotide sequence ID" value="NZ_CP012333.1"/>
</dbReference>
<evidence type="ECO:0000259" key="10">
    <source>
        <dbReference type="PROSITE" id="PS50110"/>
    </source>
</evidence>
<evidence type="ECO:0000256" key="5">
    <source>
        <dbReference type="ARBA" id="ARBA00023015"/>
    </source>
</evidence>
<dbReference type="SMART" id="SM00862">
    <property type="entry name" value="Trans_reg_C"/>
    <property type="match status" value="1"/>
</dbReference>
<keyword evidence="6 9" id="KW-0238">DNA-binding</keyword>
<protein>
    <submittedName>
        <fullName evidence="12">Phosphate regulon transcriptional regulatory protein PhoB (SphR)</fullName>
    </submittedName>
</protein>
<dbReference type="GO" id="GO:0000156">
    <property type="term" value="F:phosphorelay response regulator activity"/>
    <property type="evidence" value="ECO:0007669"/>
    <property type="project" value="TreeGrafter"/>
</dbReference>
<dbReference type="SUPFAM" id="SSF52172">
    <property type="entry name" value="CheY-like"/>
    <property type="match status" value="1"/>
</dbReference>
<dbReference type="Pfam" id="PF00486">
    <property type="entry name" value="Trans_reg_C"/>
    <property type="match status" value="1"/>
</dbReference>
<accession>A0A0K1Q4W6</accession>
<dbReference type="Gene3D" id="3.40.50.2300">
    <property type="match status" value="1"/>
</dbReference>
<evidence type="ECO:0000313" key="13">
    <source>
        <dbReference type="Proteomes" id="UP000064967"/>
    </source>
</evidence>
<feature type="modified residue" description="4-aspartylphosphate" evidence="8">
    <location>
        <position position="67"/>
    </location>
</feature>
<evidence type="ECO:0000256" key="1">
    <source>
        <dbReference type="ARBA" id="ARBA00004496"/>
    </source>
</evidence>
<evidence type="ECO:0000256" key="3">
    <source>
        <dbReference type="ARBA" id="ARBA00022553"/>
    </source>
</evidence>
<keyword evidence="4" id="KW-0902">Two-component regulatory system</keyword>
<gene>
    <name evidence="12" type="ORF">AKJ09_07113</name>
</gene>
<dbReference type="InterPro" id="IPR001789">
    <property type="entry name" value="Sig_transdc_resp-reg_receiver"/>
</dbReference>
<evidence type="ECO:0000259" key="11">
    <source>
        <dbReference type="PROSITE" id="PS51755"/>
    </source>
</evidence>
<dbReference type="PANTHER" id="PTHR48111:SF4">
    <property type="entry name" value="DNA-BINDING DUAL TRANSCRIPTIONAL REGULATOR OMPR"/>
    <property type="match status" value="1"/>
</dbReference>
<dbReference type="EMBL" id="CP012333">
    <property type="protein sequence ID" value="AKV00450.1"/>
    <property type="molecule type" value="Genomic_DNA"/>
</dbReference>
<keyword evidence="7" id="KW-0804">Transcription</keyword>
<dbReference type="PROSITE" id="PS51755">
    <property type="entry name" value="OMPR_PHOB"/>
    <property type="match status" value="1"/>
</dbReference>
<dbReference type="InterPro" id="IPR001867">
    <property type="entry name" value="OmpR/PhoB-type_DNA-bd"/>
</dbReference>
<dbReference type="PROSITE" id="PS50110">
    <property type="entry name" value="RESPONSE_REGULATORY"/>
    <property type="match status" value="1"/>
</dbReference>
<dbReference type="InterPro" id="IPR016032">
    <property type="entry name" value="Sig_transdc_resp-reg_C-effctor"/>
</dbReference>
<comment type="subcellular location">
    <subcellularLocation>
        <location evidence="1">Cytoplasm</location>
    </subcellularLocation>
</comment>
<feature type="domain" description="Response regulatory" evidence="10">
    <location>
        <begin position="18"/>
        <end position="131"/>
    </location>
</feature>
<dbReference type="SMART" id="SM00448">
    <property type="entry name" value="REC"/>
    <property type="match status" value="1"/>
</dbReference>
<evidence type="ECO:0000313" key="12">
    <source>
        <dbReference type="EMBL" id="AKV00450.1"/>
    </source>
</evidence>
<dbReference type="GO" id="GO:0006355">
    <property type="term" value="P:regulation of DNA-templated transcription"/>
    <property type="evidence" value="ECO:0007669"/>
    <property type="project" value="InterPro"/>
</dbReference>
<evidence type="ECO:0000256" key="4">
    <source>
        <dbReference type="ARBA" id="ARBA00023012"/>
    </source>
</evidence>
<dbReference type="InterPro" id="IPR039420">
    <property type="entry name" value="WalR-like"/>
</dbReference>
<dbReference type="GO" id="GO:0005829">
    <property type="term" value="C:cytosol"/>
    <property type="evidence" value="ECO:0007669"/>
    <property type="project" value="TreeGrafter"/>
</dbReference>
<evidence type="ECO:0000256" key="8">
    <source>
        <dbReference type="PROSITE-ProRule" id="PRU00169"/>
    </source>
</evidence>
<organism evidence="12 13">
    <name type="scientific">Labilithrix luteola</name>
    <dbReference type="NCBI Taxonomy" id="1391654"/>
    <lineage>
        <taxon>Bacteria</taxon>
        <taxon>Pseudomonadati</taxon>
        <taxon>Myxococcota</taxon>
        <taxon>Polyangia</taxon>
        <taxon>Polyangiales</taxon>
        <taxon>Labilitrichaceae</taxon>
        <taxon>Labilithrix</taxon>
    </lineage>
</organism>
<keyword evidence="13" id="KW-1185">Reference proteome</keyword>
<name>A0A0K1Q4W6_9BACT</name>
<dbReference type="GO" id="GO:0000976">
    <property type="term" value="F:transcription cis-regulatory region binding"/>
    <property type="evidence" value="ECO:0007669"/>
    <property type="project" value="TreeGrafter"/>
</dbReference>
<dbReference type="STRING" id="1391654.AKJ09_07113"/>
<feature type="DNA-binding region" description="OmpR/PhoB-type" evidence="9">
    <location>
        <begin position="141"/>
        <end position="240"/>
    </location>
</feature>
<evidence type="ECO:0000256" key="7">
    <source>
        <dbReference type="ARBA" id="ARBA00023163"/>
    </source>
</evidence>
<keyword evidence="2" id="KW-0963">Cytoplasm</keyword>
<dbReference type="PANTHER" id="PTHR48111">
    <property type="entry name" value="REGULATOR OF RPOS"/>
    <property type="match status" value="1"/>
</dbReference>
<reference evidence="12 13" key="1">
    <citation type="submission" date="2015-08" db="EMBL/GenBank/DDBJ databases">
        <authorList>
            <person name="Babu N.S."/>
            <person name="Beckwith C.J."/>
            <person name="Beseler K.G."/>
            <person name="Brison A."/>
            <person name="Carone J.V."/>
            <person name="Caskin T.P."/>
            <person name="Diamond M."/>
            <person name="Durham M.E."/>
            <person name="Foxe J.M."/>
            <person name="Go M."/>
            <person name="Henderson B.A."/>
            <person name="Jones I.B."/>
            <person name="McGettigan J.A."/>
            <person name="Micheletti S.J."/>
            <person name="Nasrallah M.E."/>
            <person name="Ortiz D."/>
            <person name="Piller C.R."/>
            <person name="Privatt S.R."/>
            <person name="Schneider S.L."/>
            <person name="Sharp S."/>
            <person name="Smith T.C."/>
            <person name="Stanton J.D."/>
            <person name="Ullery H.E."/>
            <person name="Wilson R.J."/>
            <person name="Serrano M.G."/>
            <person name="Buck G."/>
            <person name="Lee V."/>
            <person name="Wang Y."/>
            <person name="Carvalho R."/>
            <person name="Voegtly L."/>
            <person name="Shi R."/>
            <person name="Duckworth R."/>
            <person name="Johnson A."/>
            <person name="Loviza R."/>
            <person name="Walstead R."/>
            <person name="Shah Z."/>
            <person name="Kiflezghi M."/>
            <person name="Wade K."/>
            <person name="Ball S.L."/>
            <person name="Bradley K.W."/>
            <person name="Asai D.J."/>
            <person name="Bowman C.A."/>
            <person name="Russell D.A."/>
            <person name="Pope W.H."/>
            <person name="Jacobs-Sera D."/>
            <person name="Hendrix R.W."/>
            <person name="Hatfull G.F."/>
        </authorList>
    </citation>
    <scope>NUCLEOTIDE SEQUENCE [LARGE SCALE GENOMIC DNA]</scope>
    <source>
        <strain evidence="12 13">DSM 27648</strain>
    </source>
</reference>
<keyword evidence="3 8" id="KW-0597">Phosphoprotein</keyword>
<dbReference type="Gene3D" id="6.10.250.690">
    <property type="match status" value="1"/>
</dbReference>
<keyword evidence="5" id="KW-0805">Transcription regulation</keyword>
<proteinExistence type="predicted"/>
<dbReference type="InterPro" id="IPR011006">
    <property type="entry name" value="CheY-like_superfamily"/>
</dbReference>
<dbReference type="GO" id="GO:0032993">
    <property type="term" value="C:protein-DNA complex"/>
    <property type="evidence" value="ECO:0007669"/>
    <property type="project" value="TreeGrafter"/>
</dbReference>
<evidence type="ECO:0000256" key="9">
    <source>
        <dbReference type="PROSITE-ProRule" id="PRU01091"/>
    </source>
</evidence>
<evidence type="ECO:0000256" key="6">
    <source>
        <dbReference type="ARBA" id="ARBA00023125"/>
    </source>
</evidence>
<dbReference type="Gene3D" id="1.10.10.10">
    <property type="entry name" value="Winged helix-like DNA-binding domain superfamily/Winged helix DNA-binding domain"/>
    <property type="match status" value="1"/>
</dbReference>
<evidence type="ECO:0000256" key="2">
    <source>
        <dbReference type="ARBA" id="ARBA00022490"/>
    </source>
</evidence>
<dbReference type="Proteomes" id="UP000064967">
    <property type="component" value="Chromosome"/>
</dbReference>
<dbReference type="CDD" id="cd00383">
    <property type="entry name" value="trans_reg_C"/>
    <property type="match status" value="1"/>
</dbReference>
<dbReference type="InterPro" id="IPR036388">
    <property type="entry name" value="WH-like_DNA-bd_sf"/>
</dbReference>
<sequence length="243" mass="26755">MNEVDSQSGSGAMALPITVVYIEDDAKLARLTAQYLESFGMRVIVELEARSGIASVLRERPDVILLDLMLPESDGLEVCKQLRARLATPIVMVTAHGEEADRVMGLEGGADDYISKPFSPRELLARVRAQARRGRGQVGPRSHLVVGPLSIEPTSRSVTLDGRELELTSYEFDLLRALAERAGQVLSREQLVEIVRGSADEAFDRSIDVRISRLRQKLGDDPRHSRLLKTVRGVGYVLVAGRP</sequence>
<feature type="domain" description="OmpR/PhoB-type" evidence="11">
    <location>
        <begin position="141"/>
        <end position="240"/>
    </location>
</feature>
<dbReference type="KEGG" id="llu:AKJ09_07113"/>
<dbReference type="Pfam" id="PF00072">
    <property type="entry name" value="Response_reg"/>
    <property type="match status" value="1"/>
</dbReference>